<evidence type="ECO:0000313" key="2">
    <source>
        <dbReference type="Proteomes" id="UP001145114"/>
    </source>
</evidence>
<organism evidence="1 2">
    <name type="scientific">Spiromyces aspiralis</name>
    <dbReference type="NCBI Taxonomy" id="68401"/>
    <lineage>
        <taxon>Eukaryota</taxon>
        <taxon>Fungi</taxon>
        <taxon>Fungi incertae sedis</taxon>
        <taxon>Zoopagomycota</taxon>
        <taxon>Kickxellomycotina</taxon>
        <taxon>Kickxellomycetes</taxon>
        <taxon>Kickxellales</taxon>
        <taxon>Kickxellaceae</taxon>
        <taxon>Spiromyces</taxon>
    </lineage>
</organism>
<name>A0ACC1HL57_9FUNG</name>
<feature type="non-terminal residue" evidence="1">
    <location>
        <position position="141"/>
    </location>
</feature>
<dbReference type="EMBL" id="JAMZIH010002694">
    <property type="protein sequence ID" value="KAJ1677278.1"/>
    <property type="molecule type" value="Genomic_DNA"/>
</dbReference>
<comment type="caution">
    <text evidence="1">The sequence shown here is derived from an EMBL/GenBank/DDBJ whole genome shotgun (WGS) entry which is preliminary data.</text>
</comment>
<proteinExistence type="predicted"/>
<keyword evidence="2" id="KW-1185">Reference proteome</keyword>
<accession>A0ACC1HL57</accession>
<protein>
    <submittedName>
        <fullName evidence="1">Uncharacterized protein</fullName>
    </submittedName>
</protein>
<dbReference type="Proteomes" id="UP001145114">
    <property type="component" value="Unassembled WGS sequence"/>
</dbReference>
<reference evidence="1" key="1">
    <citation type="submission" date="2022-06" db="EMBL/GenBank/DDBJ databases">
        <title>Phylogenomic reconstructions and comparative analyses of Kickxellomycotina fungi.</title>
        <authorList>
            <person name="Reynolds N.K."/>
            <person name="Stajich J.E."/>
            <person name="Barry K."/>
            <person name="Grigoriev I.V."/>
            <person name="Crous P."/>
            <person name="Smith M.E."/>
        </authorList>
    </citation>
    <scope>NUCLEOTIDE SEQUENCE</scope>
    <source>
        <strain evidence="1">RSA 2271</strain>
    </source>
</reference>
<evidence type="ECO:0000313" key="1">
    <source>
        <dbReference type="EMBL" id="KAJ1677278.1"/>
    </source>
</evidence>
<sequence>MTLGKAVNDAQSAIWHWPLPWLFKGFLIIFCEFFYTTFNYFDRSVPDARIRVERYVAEGRTTNEASVDKLRVAIVTGANRGLGYEATKAMGQAGYRVIMACRNREATEAAIARLKQETGLDDDAFEFMQLDLSSFRSIDAF</sequence>
<gene>
    <name evidence="1" type="ORF">EV182_006498</name>
</gene>